<keyword evidence="1" id="KW-0732">Signal</keyword>
<sequence>MVLLLQFGCVEGLLALLGQASDFPVDFTEFMRTIFCLLESTAVLTDCECLRWHRILGHLDELAMHFEQRV</sequence>
<protein>
    <recommendedName>
        <fullName evidence="4">Secreted protein</fullName>
    </recommendedName>
</protein>
<proteinExistence type="predicted"/>
<dbReference type="AlphaFoldDB" id="A0A1Y1SAR4"/>
<dbReference type="EMBL" id="LWDP01000002">
    <property type="protein sequence ID" value="ORD95132.1"/>
    <property type="molecule type" value="Genomic_DNA"/>
</dbReference>
<evidence type="ECO:0008006" key="4">
    <source>
        <dbReference type="Google" id="ProtNLM"/>
    </source>
</evidence>
<name>A0A1Y1SAR4_9MICR</name>
<comment type="caution">
    <text evidence="2">The sequence shown here is derived from an EMBL/GenBank/DDBJ whole genome shotgun (WGS) entry which is preliminary data.</text>
</comment>
<evidence type="ECO:0000256" key="1">
    <source>
        <dbReference type="SAM" id="SignalP"/>
    </source>
</evidence>
<organism evidence="2 3">
    <name type="scientific">Enterospora canceri</name>
    <dbReference type="NCBI Taxonomy" id="1081671"/>
    <lineage>
        <taxon>Eukaryota</taxon>
        <taxon>Fungi</taxon>
        <taxon>Fungi incertae sedis</taxon>
        <taxon>Microsporidia</taxon>
        <taxon>Enterocytozoonidae</taxon>
        <taxon>Enterospora</taxon>
    </lineage>
</organism>
<gene>
    <name evidence="2" type="ORF">ECANGB1_2618</name>
</gene>
<dbReference type="Proteomes" id="UP000192639">
    <property type="component" value="Unassembled WGS sequence"/>
</dbReference>
<feature type="chain" id="PRO_5012169095" description="Secreted protein" evidence="1">
    <location>
        <begin position="21"/>
        <end position="70"/>
    </location>
</feature>
<evidence type="ECO:0000313" key="2">
    <source>
        <dbReference type="EMBL" id="ORD95132.1"/>
    </source>
</evidence>
<evidence type="ECO:0000313" key="3">
    <source>
        <dbReference type="Proteomes" id="UP000192639"/>
    </source>
</evidence>
<keyword evidence="3" id="KW-1185">Reference proteome</keyword>
<reference evidence="2 3" key="1">
    <citation type="journal article" date="2017" name="Environ. Microbiol.">
        <title>Decay of the glycolytic pathway and adaptation to intranuclear parasitism within Enterocytozoonidae microsporidia.</title>
        <authorList>
            <person name="Wiredu Boakye D."/>
            <person name="Jaroenlak P."/>
            <person name="Prachumwat A."/>
            <person name="Williams T.A."/>
            <person name="Bateman K.S."/>
            <person name="Itsathitphaisarn O."/>
            <person name="Sritunyalucksana K."/>
            <person name="Paszkiewicz K.H."/>
            <person name="Moore K.A."/>
            <person name="Stentiford G.D."/>
            <person name="Williams B.A."/>
        </authorList>
    </citation>
    <scope>NUCLEOTIDE SEQUENCE [LARGE SCALE GENOMIC DNA]</scope>
    <source>
        <strain evidence="2 3">GB1</strain>
    </source>
</reference>
<dbReference type="VEuPathDB" id="MicrosporidiaDB:ECANGB1_2618"/>
<feature type="signal peptide" evidence="1">
    <location>
        <begin position="1"/>
        <end position="20"/>
    </location>
</feature>
<accession>A0A1Y1SAR4</accession>